<accession>A0A5C8ZXF7</accession>
<dbReference type="EMBL" id="VRYZ01000003">
    <property type="protein sequence ID" value="TXS92444.1"/>
    <property type="molecule type" value="Genomic_DNA"/>
</dbReference>
<dbReference type="GO" id="GO:0033785">
    <property type="term" value="F:heptose 7-phosphate kinase activity"/>
    <property type="evidence" value="ECO:0007669"/>
    <property type="project" value="UniProtKB-UniRule"/>
</dbReference>
<dbReference type="InterPro" id="IPR023030">
    <property type="entry name" value="Bifunc_HldE"/>
</dbReference>
<evidence type="ECO:0000256" key="12">
    <source>
        <dbReference type="ARBA" id="ARBA00047428"/>
    </source>
</evidence>
<dbReference type="InterPro" id="IPR002173">
    <property type="entry name" value="Carboh/pur_kinase_PfkB_CS"/>
</dbReference>
<dbReference type="GO" id="GO:0033786">
    <property type="term" value="F:heptose-1-phosphate adenylyltransferase activity"/>
    <property type="evidence" value="ECO:0007669"/>
    <property type="project" value="UniProtKB-UniRule"/>
</dbReference>
<dbReference type="PANTHER" id="PTHR46969">
    <property type="entry name" value="BIFUNCTIONAL PROTEIN HLDE"/>
    <property type="match status" value="1"/>
</dbReference>
<gene>
    <name evidence="16 19" type="primary">hldE</name>
    <name evidence="19" type="ORF">FVW59_08465</name>
</gene>
<dbReference type="EC" id="2.7.7.70" evidence="16"/>
<evidence type="ECO:0000256" key="15">
    <source>
        <dbReference type="ARBA" id="ARBA00061122"/>
    </source>
</evidence>
<comment type="function">
    <text evidence="1 16">Catalyzes the phosphorylation of D-glycero-D-manno-heptose 7-phosphate at the C-1 position to selectively form D-glycero-beta-D-manno-heptose-1,7-bisphosphate.</text>
</comment>
<dbReference type="InterPro" id="IPR014729">
    <property type="entry name" value="Rossmann-like_a/b/a_fold"/>
</dbReference>
<evidence type="ECO:0000256" key="16">
    <source>
        <dbReference type="HAMAP-Rule" id="MF_01603"/>
    </source>
</evidence>
<keyword evidence="5 16" id="KW-0808">Transferase</keyword>
<evidence type="ECO:0000313" key="20">
    <source>
        <dbReference type="Proteomes" id="UP000321933"/>
    </source>
</evidence>
<dbReference type="UniPathway" id="UPA00356">
    <property type="reaction ID" value="UER00437"/>
</dbReference>
<keyword evidence="9 16" id="KW-0067">ATP-binding</keyword>
<dbReference type="Pfam" id="PF01467">
    <property type="entry name" value="CTP_transf_like"/>
    <property type="match status" value="1"/>
</dbReference>
<evidence type="ECO:0000313" key="19">
    <source>
        <dbReference type="EMBL" id="TXS92444.1"/>
    </source>
</evidence>
<comment type="pathway">
    <text evidence="16">Nucleotide-sugar biosynthesis; ADP-L-glycero-beta-D-manno-heptose biosynthesis; ADP-L-glycero-beta-D-manno-heptose from D-glycero-beta-D-manno-heptose 7-phosphate: step 3/4.</text>
</comment>
<protein>
    <recommendedName>
        <fullName evidence="16">Bifunctional protein HldE</fullName>
    </recommendedName>
    <domain>
        <recommendedName>
            <fullName evidence="16">D-beta-D-heptose 7-phosphate kinase</fullName>
            <ecNumber evidence="16">2.7.1.167</ecNumber>
        </recommendedName>
        <alternativeName>
            <fullName evidence="16">D-beta-D-heptose 7-phosphotransferase</fullName>
        </alternativeName>
        <alternativeName>
            <fullName evidence="16">D-glycero-beta-D-manno-heptose-7-phosphate kinase</fullName>
        </alternativeName>
    </domain>
    <domain>
        <recommendedName>
            <fullName evidence="16">D-beta-D-heptose 1-phosphate adenylyltransferase</fullName>
            <ecNumber evidence="16">2.7.7.70</ecNumber>
        </recommendedName>
        <alternativeName>
            <fullName evidence="16">D-glycero-beta-D-manno-heptose 1-phosphate adenylyltransferase</fullName>
        </alternativeName>
    </domain>
</protein>
<dbReference type="GO" id="GO:0016773">
    <property type="term" value="F:phosphotransferase activity, alcohol group as acceptor"/>
    <property type="evidence" value="ECO:0007669"/>
    <property type="project" value="InterPro"/>
</dbReference>
<dbReference type="GO" id="GO:0005524">
    <property type="term" value="F:ATP binding"/>
    <property type="evidence" value="ECO:0007669"/>
    <property type="project" value="UniProtKB-UniRule"/>
</dbReference>
<feature type="region of interest" description="Ribokinase" evidence="16">
    <location>
        <begin position="1"/>
        <end position="316"/>
    </location>
</feature>
<evidence type="ECO:0000259" key="17">
    <source>
        <dbReference type="Pfam" id="PF00294"/>
    </source>
</evidence>
<feature type="active site" evidence="16">
    <location>
        <position position="264"/>
    </location>
</feature>
<dbReference type="NCBIfam" id="TIGR02199">
    <property type="entry name" value="rfaE_dom_II"/>
    <property type="match status" value="1"/>
</dbReference>
<comment type="caution">
    <text evidence="19">The sequence shown here is derived from an EMBL/GenBank/DDBJ whole genome shotgun (WGS) entry which is preliminary data.</text>
</comment>
<evidence type="ECO:0000256" key="1">
    <source>
        <dbReference type="ARBA" id="ARBA00002319"/>
    </source>
</evidence>
<evidence type="ECO:0000256" key="7">
    <source>
        <dbReference type="ARBA" id="ARBA00022741"/>
    </source>
</evidence>
<dbReference type="Gene3D" id="3.40.50.620">
    <property type="entry name" value="HUPs"/>
    <property type="match status" value="1"/>
</dbReference>
<dbReference type="Proteomes" id="UP000321933">
    <property type="component" value="Unassembled WGS sequence"/>
</dbReference>
<dbReference type="RefSeq" id="WP_148063816.1">
    <property type="nucleotide sequence ID" value="NZ_VRYZ01000003.1"/>
</dbReference>
<evidence type="ECO:0000256" key="10">
    <source>
        <dbReference type="ARBA" id="ARBA00023268"/>
    </source>
</evidence>
<dbReference type="EC" id="2.7.1.167" evidence="16"/>
<dbReference type="InterPro" id="IPR011913">
    <property type="entry name" value="RfaE_dom_I"/>
</dbReference>
<comment type="pathway">
    <text evidence="3">Bacterial outer membrane biogenesis; LPS core biosynthesis.</text>
</comment>
<comment type="subunit">
    <text evidence="4 16">Homodimer.</text>
</comment>
<evidence type="ECO:0000259" key="18">
    <source>
        <dbReference type="Pfam" id="PF01467"/>
    </source>
</evidence>
<dbReference type="SUPFAM" id="SSF53613">
    <property type="entry name" value="Ribokinase-like"/>
    <property type="match status" value="1"/>
</dbReference>
<evidence type="ECO:0000256" key="6">
    <source>
        <dbReference type="ARBA" id="ARBA00022695"/>
    </source>
</evidence>
<comment type="pathway">
    <text evidence="16">Nucleotide-sugar biosynthesis; ADP-L-glycero-beta-D-manno-heptose biosynthesis; ADP-L-glycero-beta-D-manno-heptose from D-glycero-beta-D-manno-heptose 7-phosphate: step 1/4.</text>
</comment>
<evidence type="ECO:0000256" key="14">
    <source>
        <dbReference type="ARBA" id="ARBA00060955"/>
    </source>
</evidence>
<keyword evidence="20" id="KW-1185">Reference proteome</keyword>
<keyword evidence="7 16" id="KW-0547">Nucleotide-binding</keyword>
<dbReference type="FunFam" id="3.40.1190.20:FF:000002">
    <property type="entry name" value="Bifunctional protein HldE"/>
    <property type="match status" value="1"/>
</dbReference>
<dbReference type="InterPro" id="IPR004821">
    <property type="entry name" value="Cyt_trans-like"/>
</dbReference>
<dbReference type="CDD" id="cd01172">
    <property type="entry name" value="RfaE_like"/>
    <property type="match status" value="1"/>
</dbReference>
<dbReference type="NCBIfam" id="NF008454">
    <property type="entry name" value="PRK11316.1"/>
    <property type="match status" value="1"/>
</dbReference>
<evidence type="ECO:0000256" key="11">
    <source>
        <dbReference type="ARBA" id="ARBA00023277"/>
    </source>
</evidence>
<evidence type="ECO:0000256" key="3">
    <source>
        <dbReference type="ARBA" id="ARBA00004713"/>
    </source>
</evidence>
<dbReference type="InterPro" id="IPR011914">
    <property type="entry name" value="RfaE_dom_II"/>
</dbReference>
<comment type="similarity">
    <text evidence="14 16">In the N-terminal section; belongs to the carbohydrate kinase PfkB family.</text>
</comment>
<dbReference type="GO" id="GO:0009244">
    <property type="term" value="P:lipopolysaccharide core region biosynthetic process"/>
    <property type="evidence" value="ECO:0007669"/>
    <property type="project" value="UniProtKB-UniPathway"/>
</dbReference>
<dbReference type="NCBIfam" id="TIGR00125">
    <property type="entry name" value="cyt_tran_rel"/>
    <property type="match status" value="1"/>
</dbReference>
<evidence type="ECO:0000256" key="13">
    <source>
        <dbReference type="ARBA" id="ARBA00052873"/>
    </source>
</evidence>
<dbReference type="PROSITE" id="PS00583">
    <property type="entry name" value="PFKB_KINASES_1"/>
    <property type="match status" value="1"/>
</dbReference>
<evidence type="ECO:0000256" key="8">
    <source>
        <dbReference type="ARBA" id="ARBA00022777"/>
    </source>
</evidence>
<dbReference type="HAMAP" id="MF_01603">
    <property type="entry name" value="HldE"/>
    <property type="match status" value="1"/>
</dbReference>
<dbReference type="Gene3D" id="3.40.1190.20">
    <property type="match status" value="1"/>
</dbReference>
<dbReference type="Pfam" id="PF00294">
    <property type="entry name" value="PfkB"/>
    <property type="match status" value="1"/>
</dbReference>
<dbReference type="OrthoDB" id="9802794at2"/>
<keyword evidence="10 16" id="KW-0511">Multifunctional enzyme</keyword>
<comment type="catalytic activity">
    <reaction evidence="13 16">
        <text>D-glycero-beta-D-manno-heptose 7-phosphate + ATP = D-glycero-beta-D-manno-heptose 1,7-bisphosphate + ADP + H(+)</text>
        <dbReference type="Rhea" id="RHEA:27473"/>
        <dbReference type="ChEBI" id="CHEBI:15378"/>
        <dbReference type="ChEBI" id="CHEBI:30616"/>
        <dbReference type="ChEBI" id="CHEBI:60204"/>
        <dbReference type="ChEBI" id="CHEBI:60208"/>
        <dbReference type="ChEBI" id="CHEBI:456216"/>
        <dbReference type="EC" id="2.7.1.167"/>
    </reaction>
</comment>
<keyword evidence="6 16" id="KW-0548">Nucleotidyltransferase</keyword>
<dbReference type="InterPro" id="IPR011611">
    <property type="entry name" value="PfkB_dom"/>
</dbReference>
<dbReference type="GO" id="GO:0005829">
    <property type="term" value="C:cytosol"/>
    <property type="evidence" value="ECO:0007669"/>
    <property type="project" value="TreeGrafter"/>
</dbReference>
<evidence type="ECO:0000256" key="4">
    <source>
        <dbReference type="ARBA" id="ARBA00011738"/>
    </source>
</evidence>
<feature type="domain" description="Cytidyltransferase-like" evidence="18">
    <location>
        <begin position="344"/>
        <end position="438"/>
    </location>
</feature>
<proteinExistence type="inferred from homology"/>
<name>A0A5C8ZXF7_9GAMM</name>
<feature type="region of interest" description="Cytidylyltransferase" evidence="16">
    <location>
        <begin position="344"/>
        <end position="481"/>
    </location>
</feature>
<dbReference type="AlphaFoldDB" id="A0A5C8ZXF7"/>
<evidence type="ECO:0000256" key="9">
    <source>
        <dbReference type="ARBA" id="ARBA00022840"/>
    </source>
</evidence>
<evidence type="ECO:0000256" key="2">
    <source>
        <dbReference type="ARBA" id="ARBA00003753"/>
    </source>
</evidence>
<dbReference type="UniPathway" id="UPA00958"/>
<comment type="function">
    <text evidence="2 16">Catalyzes the ADP transfer from ATP to D-glycero-beta-D-manno-heptose 1-phosphate, yielding ADP-D-glycero-beta-D-manno-heptose.</text>
</comment>
<dbReference type="InterPro" id="IPR029056">
    <property type="entry name" value="Ribokinase-like"/>
</dbReference>
<evidence type="ECO:0000256" key="5">
    <source>
        <dbReference type="ARBA" id="ARBA00022679"/>
    </source>
</evidence>
<keyword evidence="11 16" id="KW-0119">Carbohydrate metabolism</keyword>
<feature type="domain" description="Carbohydrate kinase PfkB" evidence="17">
    <location>
        <begin position="11"/>
        <end position="304"/>
    </location>
</feature>
<dbReference type="PANTHER" id="PTHR46969:SF1">
    <property type="entry name" value="BIFUNCTIONAL PROTEIN HLDE"/>
    <property type="match status" value="1"/>
</dbReference>
<comment type="similarity">
    <text evidence="15 16">In the C-terminal section; belongs to the cytidylyltransferase family.</text>
</comment>
<dbReference type="FunFam" id="3.40.50.620:FF:000028">
    <property type="entry name" value="Bifunctional protein HldE"/>
    <property type="match status" value="1"/>
</dbReference>
<sequence>MKLTMPRFDQARVLVLGDIMLDRYWAGPTSRISPEAPVPVVRVEQITDRPGGAGNVALNIAALGTGATLGGYTGRDEMADTLQAMLEGAGVKCVFERLDDMPTITKLRVISRQQQLIRLDFEASEFCAPGHSLEQHWSSLLEGCGALVLSDYAKGALVDPQPLIGAAKAVGVPVLVDPKGTDFSRYRGATLLTPNLHEFEAVAGRCRSEQDLVAAGEKLMTELDLAGLLITRGEHGMTLLRPGVEELHLPARAREVFDVTGAGDTVIAVLAASLAGGAPLPDAVALANIAASIVVGKLGTAAVSAPELRRAVQSETGSERGALSLDQLAVVVADARAQGEKVVFTNGCFDIIHAGHVSYLEQARKLGDRLIVAVNSDASVRRLKGSGRPINPQDRRMAVLAGLEAVDWVVCFDDDTPVSLLDVLKPDVLVKGGDYDKAGVVGWEVVEGYGGEVQVLGFVDNVSTTAIVERIQRNQGQDPSQ</sequence>
<comment type="catalytic activity">
    <reaction evidence="12 16">
        <text>D-glycero-beta-D-manno-heptose 1-phosphate + ATP + H(+) = ADP-D-glycero-beta-D-manno-heptose + diphosphate</text>
        <dbReference type="Rhea" id="RHEA:27465"/>
        <dbReference type="ChEBI" id="CHEBI:15378"/>
        <dbReference type="ChEBI" id="CHEBI:30616"/>
        <dbReference type="ChEBI" id="CHEBI:33019"/>
        <dbReference type="ChEBI" id="CHEBI:59967"/>
        <dbReference type="ChEBI" id="CHEBI:61593"/>
        <dbReference type="EC" id="2.7.7.70"/>
    </reaction>
</comment>
<dbReference type="GO" id="GO:0097171">
    <property type="term" value="P:ADP-L-glycero-beta-D-manno-heptose biosynthetic process"/>
    <property type="evidence" value="ECO:0007669"/>
    <property type="project" value="UniProtKB-UniPathway"/>
</dbReference>
<feature type="binding site" evidence="16">
    <location>
        <begin position="195"/>
        <end position="198"/>
    </location>
    <ligand>
        <name>ATP</name>
        <dbReference type="ChEBI" id="CHEBI:30616"/>
    </ligand>
</feature>
<dbReference type="SUPFAM" id="SSF52374">
    <property type="entry name" value="Nucleotidylyl transferase"/>
    <property type="match status" value="1"/>
</dbReference>
<organism evidence="19 20">
    <name type="scientific">Parahaliea aestuarii</name>
    <dbReference type="NCBI Taxonomy" id="1852021"/>
    <lineage>
        <taxon>Bacteria</taxon>
        <taxon>Pseudomonadati</taxon>
        <taxon>Pseudomonadota</taxon>
        <taxon>Gammaproteobacteria</taxon>
        <taxon>Cellvibrionales</taxon>
        <taxon>Halieaceae</taxon>
        <taxon>Parahaliea</taxon>
    </lineage>
</organism>
<dbReference type="NCBIfam" id="TIGR02198">
    <property type="entry name" value="rfaE_dom_I"/>
    <property type="match status" value="1"/>
</dbReference>
<reference evidence="19 20" key="1">
    <citation type="submission" date="2019-08" db="EMBL/GenBank/DDBJ databases">
        <title>Parahaliea maris sp. nov., isolated from the surface seawater.</title>
        <authorList>
            <person name="Liu Y."/>
        </authorList>
    </citation>
    <scope>NUCLEOTIDE SEQUENCE [LARGE SCALE GENOMIC DNA]</scope>
    <source>
        <strain evidence="19 20">S2-26</strain>
    </source>
</reference>
<keyword evidence="8 16" id="KW-0418">Kinase</keyword>